<gene>
    <name evidence="1" type="ORF">OG563_03700</name>
</gene>
<proteinExistence type="predicted"/>
<evidence type="ECO:0000313" key="1">
    <source>
        <dbReference type="EMBL" id="WUV47356.1"/>
    </source>
</evidence>
<reference evidence="1" key="1">
    <citation type="submission" date="2022-10" db="EMBL/GenBank/DDBJ databases">
        <title>The complete genomes of actinobacterial strains from the NBC collection.</title>
        <authorList>
            <person name="Joergensen T.S."/>
            <person name="Alvarez Arevalo M."/>
            <person name="Sterndorff E.B."/>
            <person name="Faurdal D."/>
            <person name="Vuksanovic O."/>
            <person name="Mourched A.-S."/>
            <person name="Charusanti P."/>
            <person name="Shaw S."/>
            <person name="Blin K."/>
            <person name="Weber T."/>
        </authorList>
    </citation>
    <scope>NUCLEOTIDE SEQUENCE</scope>
    <source>
        <strain evidence="1">NBC_01482</strain>
    </source>
</reference>
<organism evidence="1 2">
    <name type="scientific">Nocardia vinacea</name>
    <dbReference type="NCBI Taxonomy" id="96468"/>
    <lineage>
        <taxon>Bacteria</taxon>
        <taxon>Bacillati</taxon>
        <taxon>Actinomycetota</taxon>
        <taxon>Actinomycetes</taxon>
        <taxon>Mycobacteriales</taxon>
        <taxon>Nocardiaceae</taxon>
        <taxon>Nocardia</taxon>
    </lineage>
</organism>
<keyword evidence="2" id="KW-1185">Reference proteome</keyword>
<dbReference type="EMBL" id="CP109441">
    <property type="protein sequence ID" value="WUV47356.1"/>
    <property type="molecule type" value="Genomic_DNA"/>
</dbReference>
<evidence type="ECO:0000313" key="2">
    <source>
        <dbReference type="Proteomes" id="UP001432062"/>
    </source>
</evidence>
<name>A0ABZ1YWC7_9NOCA</name>
<dbReference type="RefSeq" id="WP_329411410.1">
    <property type="nucleotide sequence ID" value="NZ_CP109441.1"/>
</dbReference>
<dbReference type="Proteomes" id="UP001432062">
    <property type="component" value="Chromosome"/>
</dbReference>
<protein>
    <submittedName>
        <fullName evidence="1">Uncharacterized protein</fullName>
    </submittedName>
</protein>
<sequence>MTQGELCDVVKNFFTTELHAVEVRATDLIFSTGTVLVHGGVCTLAQGQNPIGSYVVQNAPDDADPTWGRRGFVKTPELGEAVWVYDLRTGKDIYPDTVRFATRINTWNAILEIRDTETQTANGDLHLTDDDKRKSVQFLTELTKKFAVDR</sequence>
<accession>A0ABZ1YWC7</accession>